<gene>
    <name evidence="1" type="ORF">BDW47DRAFT_101932</name>
</gene>
<accession>A0A2I2FIC7</accession>
<evidence type="ECO:0000313" key="2">
    <source>
        <dbReference type="Proteomes" id="UP000234585"/>
    </source>
</evidence>
<dbReference type="Proteomes" id="UP000234585">
    <property type="component" value="Unassembled WGS sequence"/>
</dbReference>
<dbReference type="AlphaFoldDB" id="A0A2I2FIC7"/>
<dbReference type="GeneID" id="36518913"/>
<name>A0A2I2FIC7_ASPCN</name>
<organism evidence="1 2">
    <name type="scientific">Aspergillus candidus</name>
    <dbReference type="NCBI Taxonomy" id="41067"/>
    <lineage>
        <taxon>Eukaryota</taxon>
        <taxon>Fungi</taxon>
        <taxon>Dikarya</taxon>
        <taxon>Ascomycota</taxon>
        <taxon>Pezizomycotina</taxon>
        <taxon>Eurotiomycetes</taxon>
        <taxon>Eurotiomycetidae</taxon>
        <taxon>Eurotiales</taxon>
        <taxon>Aspergillaceae</taxon>
        <taxon>Aspergillus</taxon>
        <taxon>Aspergillus subgen. Circumdati</taxon>
    </lineage>
</organism>
<evidence type="ECO:0000313" key="1">
    <source>
        <dbReference type="EMBL" id="PLB40387.1"/>
    </source>
</evidence>
<keyword evidence="2" id="KW-1185">Reference proteome</keyword>
<dbReference type="RefSeq" id="XP_024674399.1">
    <property type="nucleotide sequence ID" value="XM_024811753.1"/>
</dbReference>
<dbReference type="EMBL" id="KZ559125">
    <property type="protein sequence ID" value="PLB40387.1"/>
    <property type="molecule type" value="Genomic_DNA"/>
</dbReference>
<proteinExistence type="predicted"/>
<sequence length="55" mass="5949">MQCGAIGIISQVTFGLCGKAFLYASKVPGEQVQRLSNSPNPYSNGTLTFVEYSFQ</sequence>
<reference evidence="1 2" key="1">
    <citation type="submission" date="2017-12" db="EMBL/GenBank/DDBJ databases">
        <authorList>
            <consortium name="DOE Joint Genome Institute"/>
            <person name="Haridas S."/>
            <person name="Kjaerbolling I."/>
            <person name="Vesth T.C."/>
            <person name="Frisvad J.C."/>
            <person name="Nybo J.L."/>
            <person name="Theobald S."/>
            <person name="Kuo A."/>
            <person name="Bowyer P."/>
            <person name="Matsuda Y."/>
            <person name="Mondo S."/>
            <person name="Lyhne E.K."/>
            <person name="Kogle M.E."/>
            <person name="Clum A."/>
            <person name="Lipzen A."/>
            <person name="Salamov A."/>
            <person name="Ngan C.Y."/>
            <person name="Daum C."/>
            <person name="Chiniquy J."/>
            <person name="Barry K."/>
            <person name="LaButti K."/>
            <person name="Simmons B.A."/>
            <person name="Magnuson J.K."/>
            <person name="Mortensen U.H."/>
            <person name="Larsen T.O."/>
            <person name="Grigoriev I.V."/>
            <person name="Baker S.E."/>
            <person name="Andersen M.R."/>
            <person name="Nordberg H.P."/>
            <person name="Cantor M.N."/>
            <person name="Hua S.X."/>
        </authorList>
    </citation>
    <scope>NUCLEOTIDE SEQUENCE [LARGE SCALE GENOMIC DNA]</scope>
    <source>
        <strain evidence="1 2">CBS 102.13</strain>
    </source>
</reference>
<protein>
    <submittedName>
        <fullName evidence="1">Uncharacterized protein</fullName>
    </submittedName>
</protein>